<accession>A0A7R8D363</accession>
<dbReference type="EMBL" id="HG994586">
    <property type="protein sequence ID" value="CAF3007928.1"/>
    <property type="molecule type" value="Genomic_DNA"/>
</dbReference>
<feature type="region of interest" description="Disordered" evidence="1">
    <location>
        <begin position="46"/>
        <end position="66"/>
    </location>
</feature>
<dbReference type="OrthoDB" id="8177523at2759"/>
<evidence type="ECO:0000256" key="1">
    <source>
        <dbReference type="SAM" id="MobiDB-lite"/>
    </source>
</evidence>
<dbReference type="InterPro" id="IPR021633">
    <property type="entry name" value="Argos"/>
</dbReference>
<evidence type="ECO:0000313" key="2">
    <source>
        <dbReference type="EMBL" id="CAF3007928.1"/>
    </source>
</evidence>
<reference evidence="2" key="1">
    <citation type="submission" date="2021-02" db="EMBL/GenBank/DDBJ databases">
        <authorList>
            <person name="Bekaert M."/>
        </authorList>
    </citation>
    <scope>NUCLEOTIDE SEQUENCE</scope>
    <source>
        <strain evidence="2">IoA-00</strain>
    </source>
</reference>
<dbReference type="Pfam" id="PF11581">
    <property type="entry name" value="Argos"/>
    <property type="match status" value="1"/>
</dbReference>
<feature type="compositionally biased region" description="Basic residues" evidence="1">
    <location>
        <begin position="49"/>
        <end position="62"/>
    </location>
</feature>
<dbReference type="AlphaFoldDB" id="A0A7R8D363"/>
<dbReference type="Proteomes" id="UP000675881">
    <property type="component" value="Chromosome 7"/>
</dbReference>
<keyword evidence="3" id="KW-1185">Reference proteome</keyword>
<organism evidence="2 3">
    <name type="scientific">Lepeophtheirus salmonis</name>
    <name type="common">Salmon louse</name>
    <name type="synonym">Caligus salmonis</name>
    <dbReference type="NCBI Taxonomy" id="72036"/>
    <lineage>
        <taxon>Eukaryota</taxon>
        <taxon>Metazoa</taxon>
        <taxon>Ecdysozoa</taxon>
        <taxon>Arthropoda</taxon>
        <taxon>Crustacea</taxon>
        <taxon>Multicrustacea</taxon>
        <taxon>Hexanauplia</taxon>
        <taxon>Copepoda</taxon>
        <taxon>Siphonostomatoida</taxon>
        <taxon>Caligidae</taxon>
        <taxon>Lepeophtheirus</taxon>
    </lineage>
</organism>
<protein>
    <submittedName>
        <fullName evidence="2">AOS</fullName>
    </submittedName>
</protein>
<evidence type="ECO:0000313" key="3">
    <source>
        <dbReference type="Proteomes" id="UP000675881"/>
    </source>
</evidence>
<sequence length="165" mass="18529">MKSSTIMAHTSSERSAFLFTLQALIGLSVLSDFAYGYRLHDSSSDNSLHHGHHKSHHHKSRLKTFYPSGHSEGSLPTCASNAVCNKLDTYGAPWVEKQCHCPGKKGCSTSTHNRDGHTIVDRTRQYKICEPVKKLKRCKYFRDVTWTYISNPDNSTTQNNALSLS</sequence>
<proteinExistence type="predicted"/>
<dbReference type="Gene3D" id="2.20.20.150">
    <property type="match status" value="1"/>
</dbReference>
<gene>
    <name evidence="2" type="ORF">LSAA_13230</name>
</gene>
<dbReference type="Gene3D" id="2.20.20.160">
    <property type="match status" value="1"/>
</dbReference>
<name>A0A7R8D363_LEPSM</name>